<organism evidence="4 5">
    <name type="scientific">Microlunatus parietis</name>
    <dbReference type="NCBI Taxonomy" id="682979"/>
    <lineage>
        <taxon>Bacteria</taxon>
        <taxon>Bacillati</taxon>
        <taxon>Actinomycetota</taxon>
        <taxon>Actinomycetes</taxon>
        <taxon>Propionibacteriales</taxon>
        <taxon>Propionibacteriaceae</taxon>
        <taxon>Microlunatus</taxon>
    </lineage>
</organism>
<feature type="region of interest" description="Disordered" evidence="1">
    <location>
        <begin position="679"/>
        <end position="698"/>
    </location>
</feature>
<dbReference type="PANTHER" id="PTHR43615:SF1">
    <property type="entry name" value="PPDK_N DOMAIN-CONTAINING PROTEIN"/>
    <property type="match status" value="1"/>
</dbReference>
<feature type="domain" description="Pyruvate phosphate dikinase AMP/ATP-binding" evidence="3">
    <location>
        <begin position="53"/>
        <end position="189"/>
    </location>
</feature>
<dbReference type="InterPro" id="IPR002192">
    <property type="entry name" value="PPDK_AMP/ATP-bd"/>
</dbReference>
<dbReference type="GO" id="GO:0005524">
    <property type="term" value="F:ATP binding"/>
    <property type="evidence" value="ECO:0007669"/>
    <property type="project" value="InterPro"/>
</dbReference>
<evidence type="ECO:0000259" key="2">
    <source>
        <dbReference type="Pfam" id="PF00391"/>
    </source>
</evidence>
<dbReference type="Gene3D" id="3.30.470.20">
    <property type="entry name" value="ATP-grasp fold, B domain"/>
    <property type="match status" value="2"/>
</dbReference>
<evidence type="ECO:0000256" key="1">
    <source>
        <dbReference type="SAM" id="MobiDB-lite"/>
    </source>
</evidence>
<protein>
    <submittedName>
        <fullName evidence="4">Pyruvate,water dikinase</fullName>
        <ecNumber evidence="4">2.7.9.2</ecNumber>
    </submittedName>
</protein>
<evidence type="ECO:0000259" key="3">
    <source>
        <dbReference type="Pfam" id="PF01326"/>
    </source>
</evidence>
<dbReference type="SUPFAM" id="SSF56059">
    <property type="entry name" value="Glutathione synthetase ATP-binding domain-like"/>
    <property type="match status" value="1"/>
</dbReference>
<evidence type="ECO:0000313" key="4">
    <source>
        <dbReference type="EMBL" id="NYE69892.1"/>
    </source>
</evidence>
<keyword evidence="4" id="KW-0670">Pyruvate</keyword>
<dbReference type="GO" id="GO:0008986">
    <property type="term" value="F:pyruvate, water dikinase activity"/>
    <property type="evidence" value="ECO:0007669"/>
    <property type="project" value="UniProtKB-EC"/>
</dbReference>
<dbReference type="Proteomes" id="UP000569914">
    <property type="component" value="Unassembled WGS sequence"/>
</dbReference>
<dbReference type="Gene3D" id="3.30.1490.20">
    <property type="entry name" value="ATP-grasp fold, A domain"/>
    <property type="match status" value="2"/>
</dbReference>
<dbReference type="InterPro" id="IPR013815">
    <property type="entry name" value="ATP_grasp_subdomain_1"/>
</dbReference>
<feature type="domain" description="PEP-utilising enzyme mobile" evidence="2">
    <location>
        <begin position="730"/>
        <end position="799"/>
    </location>
</feature>
<keyword evidence="4" id="KW-0808">Transferase</keyword>
<keyword evidence="5" id="KW-1185">Reference proteome</keyword>
<dbReference type="InterPro" id="IPR008279">
    <property type="entry name" value="PEP-util_enz_mobile_dom"/>
</dbReference>
<comment type="caution">
    <text evidence="4">The sequence shown here is derived from an EMBL/GenBank/DDBJ whole genome shotgun (WGS) entry which is preliminary data.</text>
</comment>
<reference evidence="4 5" key="1">
    <citation type="submission" date="2020-07" db="EMBL/GenBank/DDBJ databases">
        <title>Sequencing the genomes of 1000 actinobacteria strains.</title>
        <authorList>
            <person name="Klenk H.-P."/>
        </authorList>
    </citation>
    <scope>NUCLEOTIDE SEQUENCE [LARGE SCALE GENOMIC DNA]</scope>
    <source>
        <strain evidence="4 5">DSM 22083</strain>
    </source>
</reference>
<dbReference type="EMBL" id="JACCBU010000001">
    <property type="protein sequence ID" value="NYE69892.1"/>
    <property type="molecule type" value="Genomic_DNA"/>
</dbReference>
<evidence type="ECO:0000313" key="5">
    <source>
        <dbReference type="Proteomes" id="UP000569914"/>
    </source>
</evidence>
<dbReference type="InterPro" id="IPR036637">
    <property type="entry name" value="Phosphohistidine_dom_sf"/>
</dbReference>
<gene>
    <name evidence="4" type="ORF">BKA15_001221</name>
</gene>
<dbReference type="Pfam" id="PF00391">
    <property type="entry name" value="PEP-utilizers"/>
    <property type="match status" value="1"/>
</dbReference>
<dbReference type="Pfam" id="PF01326">
    <property type="entry name" value="PPDK_N"/>
    <property type="match status" value="2"/>
</dbReference>
<accession>A0A7Y9I445</accession>
<proteinExistence type="predicted"/>
<dbReference type="AlphaFoldDB" id="A0A7Y9I445"/>
<keyword evidence="4" id="KW-0418">Kinase</keyword>
<dbReference type="InterPro" id="IPR051549">
    <property type="entry name" value="PEP_Utilizing_Enz"/>
</dbReference>
<name>A0A7Y9I445_9ACTN</name>
<feature type="domain" description="Pyruvate phosphate dikinase AMP/ATP-binding" evidence="3">
    <location>
        <begin position="195"/>
        <end position="241"/>
    </location>
</feature>
<dbReference type="PANTHER" id="PTHR43615">
    <property type="entry name" value="PHOSPHOENOLPYRUVATE SYNTHASE-RELATED"/>
    <property type="match status" value="1"/>
</dbReference>
<dbReference type="SUPFAM" id="SSF52009">
    <property type="entry name" value="Phosphohistidine domain"/>
    <property type="match status" value="1"/>
</dbReference>
<dbReference type="Gene3D" id="3.50.30.10">
    <property type="entry name" value="Phosphohistidine domain"/>
    <property type="match status" value="1"/>
</dbReference>
<sequence>MEIVALSAFDDDQLDLVGGKAVGLGKLIKSGERVPDGFCVTTETYRSDRIPAAAVLSAYRELGGGPVAVRSSATAEDLPDASFAGVQETVLGVQGGDALLAAIRTCWASLQSPRAIAYREARGHAGGPAAMAVIVQRMIDPVAAGVTFTANPITGTRTELVIDAVPGLGTGVVDGTGATDHYELHDGDRPAGHGCLSLSQLEELRQAGRRIERDLGAPQDLEWAYDRDGLLWQLQARPITTLFPVPDEDGRGLRVFLEVGHLQGLRAPVTPMGMSVLTRAADHWFEAYGLSGARDAVVSIAGRMFLDLTFMFRDRRFRPRIPAMLEIYGPGVAGAATRLLEDPRLAPETGRKLPLKSITKIAAKMVPGLLTGSVAALIMPARARRQARRLRDQAREAHAADDRPADAAGLITAAANAQDWVLGGPMMALLPPLYAGLSSSRIAAALLGPIAGPGEIDATQRGMPYNVTTEMDLRLWQVAQSARAHRDLFRATAPVELSRRFRAGELPEIGLGRFLESYGHRGAAEIDVGVARWAEDPAPLFAAIAGYLRVEDPEQGPDVRFARAAAEAEQSLDLLVGRALRTRPLRGALAGWLLRRSRALAGLRELPKFIWLFPLQTVRQHLQEAGAELTRRGRLAEPDDLWFLTLEEAAAAAAGTDQRSLAAARRADHLRESRRPRVPGVLLSDGTMPENLPSAASSGEEGVLVGMPAAAGTVTGIARVVHDPATARLSPGEILVAVTTDPGWTPLFLTAGGLVTETGSPMAHGPTVAREYGIPAVICVPRATTLLDGRTVTVDGSSGTVRVAD</sequence>
<dbReference type="EC" id="2.7.9.2" evidence="4"/>
<dbReference type="RefSeq" id="WP_179748960.1">
    <property type="nucleotide sequence ID" value="NZ_JACCBU010000001.1"/>
</dbReference>